<sequence>MKLNDIEDSFSSIPEDEKVIIDTMAELYAERIKHHISQKEFSERINIKQPQLAKLEMLDSVPTLVTLNRYALGLGLKLKIGLVPA</sequence>
<dbReference type="RefSeq" id="WP_046327432.1">
    <property type="nucleotide sequence ID" value="NZ_CP029544.1"/>
</dbReference>
<dbReference type="PROSITE" id="PS50943">
    <property type="entry name" value="HTH_CROC1"/>
    <property type="match status" value="1"/>
</dbReference>
<organism evidence="1 2">
    <name type="scientific">Lactobacillus helsingborgensis</name>
    <dbReference type="NCBI Taxonomy" id="1218494"/>
    <lineage>
        <taxon>Bacteria</taxon>
        <taxon>Bacillati</taxon>
        <taxon>Bacillota</taxon>
        <taxon>Bacilli</taxon>
        <taxon>Lactobacillales</taxon>
        <taxon>Lactobacillaceae</taxon>
        <taxon>Lactobacillus</taxon>
    </lineage>
</organism>
<dbReference type="AlphaFoldDB" id="A0A0F4M0H9"/>
<keyword evidence="2" id="KW-1185">Reference proteome</keyword>
<dbReference type="Proteomes" id="UP001164557">
    <property type="component" value="Chromosome"/>
</dbReference>
<accession>A0A0F4M0H9</accession>
<name>A0A0F4M0H9_9LACO</name>
<dbReference type="SMART" id="SM00530">
    <property type="entry name" value="HTH_XRE"/>
    <property type="match status" value="1"/>
</dbReference>
<dbReference type="CDD" id="cd00093">
    <property type="entry name" value="HTH_XRE"/>
    <property type="match status" value="1"/>
</dbReference>
<proteinExistence type="predicted"/>
<dbReference type="KEGG" id="lhs:DLD54_06245"/>
<dbReference type="Gene3D" id="1.10.260.40">
    <property type="entry name" value="lambda repressor-like DNA-binding domains"/>
    <property type="match status" value="1"/>
</dbReference>
<dbReference type="InterPro" id="IPR001387">
    <property type="entry name" value="Cro/C1-type_HTH"/>
</dbReference>
<dbReference type="Pfam" id="PF01381">
    <property type="entry name" value="HTH_3"/>
    <property type="match status" value="1"/>
</dbReference>
<dbReference type="OrthoDB" id="2325690at2"/>
<dbReference type="SUPFAM" id="SSF47413">
    <property type="entry name" value="lambda repressor-like DNA-binding domains"/>
    <property type="match status" value="1"/>
</dbReference>
<dbReference type="EMBL" id="CP084389">
    <property type="protein sequence ID" value="UZX29168.1"/>
    <property type="molecule type" value="Genomic_DNA"/>
</dbReference>
<dbReference type="InterPro" id="IPR010982">
    <property type="entry name" value="Lambda_DNA-bd_dom_sf"/>
</dbReference>
<gene>
    <name evidence="1" type="ORF">LDX53_06195</name>
</gene>
<protein>
    <submittedName>
        <fullName evidence="1">Helix-turn-helix transcriptional regulator</fullName>
    </submittedName>
</protein>
<dbReference type="GO" id="GO:0003677">
    <property type="term" value="F:DNA binding"/>
    <property type="evidence" value="ECO:0007669"/>
    <property type="project" value="InterPro"/>
</dbReference>
<evidence type="ECO:0000313" key="1">
    <source>
        <dbReference type="EMBL" id="UZX29168.1"/>
    </source>
</evidence>
<reference evidence="1" key="1">
    <citation type="submission" date="2021-09" db="EMBL/GenBank/DDBJ databases">
        <title>Lactobacillus species from Apis mellifera, Switzerland.</title>
        <authorList>
            <person name="Pfister J."/>
            <person name="Brown A."/>
            <person name="Neumann P."/>
            <person name="Collaud A."/>
            <person name="Retschnig G."/>
            <person name="Perreten V."/>
        </authorList>
    </citation>
    <scope>NUCLEOTIDE SEQUENCE</scope>
    <source>
        <strain evidence="1">IBH002</strain>
    </source>
</reference>
<evidence type="ECO:0000313" key="2">
    <source>
        <dbReference type="Proteomes" id="UP001164557"/>
    </source>
</evidence>